<reference evidence="5" key="1">
    <citation type="journal article" date="2019" name="Sci. Rep.">
        <title>Draft genome of Tanacetum cinerariifolium, the natural source of mosquito coil.</title>
        <authorList>
            <person name="Yamashiro T."/>
            <person name="Shiraishi A."/>
            <person name="Satake H."/>
            <person name="Nakayama K."/>
        </authorList>
    </citation>
    <scope>NUCLEOTIDE SEQUENCE</scope>
</reference>
<dbReference type="EMBL" id="BKCJ010001213">
    <property type="protein sequence ID" value="GEU39758.1"/>
    <property type="molecule type" value="Genomic_DNA"/>
</dbReference>
<evidence type="ECO:0000259" key="4">
    <source>
        <dbReference type="Pfam" id="PF25597"/>
    </source>
</evidence>
<feature type="compositionally biased region" description="Basic and acidic residues" evidence="1">
    <location>
        <begin position="1099"/>
        <end position="1115"/>
    </location>
</feature>
<feature type="domain" description="Reverse transcriptase Ty1/copia-type" evidence="2">
    <location>
        <begin position="648"/>
        <end position="756"/>
    </location>
</feature>
<dbReference type="Pfam" id="PF14223">
    <property type="entry name" value="Retrotran_gag_2"/>
    <property type="match status" value="1"/>
</dbReference>
<proteinExistence type="predicted"/>
<accession>A0A6L2JRP4</accession>
<feature type="region of interest" description="Disordered" evidence="1">
    <location>
        <begin position="1222"/>
        <end position="1248"/>
    </location>
</feature>
<dbReference type="Pfam" id="PF22936">
    <property type="entry name" value="Pol_BBD"/>
    <property type="match status" value="1"/>
</dbReference>
<gene>
    <name evidence="5" type="ORF">Tci_011736</name>
</gene>
<dbReference type="Pfam" id="PF07727">
    <property type="entry name" value="RVT_2"/>
    <property type="match status" value="1"/>
</dbReference>
<feature type="region of interest" description="Disordered" evidence="1">
    <location>
        <begin position="1077"/>
        <end position="1115"/>
    </location>
</feature>
<feature type="compositionally biased region" description="Basic and acidic residues" evidence="1">
    <location>
        <begin position="914"/>
        <end position="925"/>
    </location>
</feature>
<evidence type="ECO:0000256" key="1">
    <source>
        <dbReference type="SAM" id="MobiDB-lite"/>
    </source>
</evidence>
<feature type="compositionally biased region" description="Basic and acidic residues" evidence="1">
    <location>
        <begin position="1025"/>
        <end position="1057"/>
    </location>
</feature>
<evidence type="ECO:0000259" key="3">
    <source>
        <dbReference type="Pfam" id="PF22936"/>
    </source>
</evidence>
<dbReference type="Pfam" id="PF25597">
    <property type="entry name" value="SH3_retrovirus"/>
    <property type="match status" value="1"/>
</dbReference>
<feature type="compositionally biased region" description="Basic and acidic residues" evidence="1">
    <location>
        <begin position="1233"/>
        <end position="1246"/>
    </location>
</feature>
<feature type="region of interest" description="Disordered" evidence="1">
    <location>
        <begin position="795"/>
        <end position="853"/>
    </location>
</feature>
<name>A0A6L2JRP4_TANCI</name>
<dbReference type="InterPro" id="IPR013103">
    <property type="entry name" value="RVT_2"/>
</dbReference>
<organism evidence="5">
    <name type="scientific">Tanacetum cinerariifolium</name>
    <name type="common">Dalmatian daisy</name>
    <name type="synonym">Chrysanthemum cinerariifolium</name>
    <dbReference type="NCBI Taxonomy" id="118510"/>
    <lineage>
        <taxon>Eukaryota</taxon>
        <taxon>Viridiplantae</taxon>
        <taxon>Streptophyta</taxon>
        <taxon>Embryophyta</taxon>
        <taxon>Tracheophyta</taxon>
        <taxon>Spermatophyta</taxon>
        <taxon>Magnoliopsida</taxon>
        <taxon>eudicotyledons</taxon>
        <taxon>Gunneridae</taxon>
        <taxon>Pentapetalae</taxon>
        <taxon>asterids</taxon>
        <taxon>campanulids</taxon>
        <taxon>Asterales</taxon>
        <taxon>Asteraceae</taxon>
        <taxon>Asteroideae</taxon>
        <taxon>Anthemideae</taxon>
        <taxon>Anthemidinae</taxon>
        <taxon>Tanacetum</taxon>
    </lineage>
</organism>
<sequence length="1357" mass="153910">MLKTRDYDLLSMRNEQYLTHTNYALWEVIVNGDAHALIASVSDGAEAVIPPKTTKQKIARMNELKAKSTLLLAILDEHLLKFHGIKDAKTLWEAIKTRFGGNKESNKMQKTILKQQYENFAPSRSEGEVTLIENARHQGSYQAEEGPTDFALMAFSSSVSSSSNTECKWSEEDNNQANDRYKAVEGYHAVPSPYTGNFMPLRPDLSFIGRNFVPTVVITNSGKVPVNTAKQSSSRAASSTSTARFINTAATRPIMNGAKPSLIDFYKSHSPVRRTFNQRTETKNSYLKEKITTAKDQEIFDSRCSRHMTRNKSFRIDYQEIDGGFVAFRGSLKGGKIYGKCKIRTGKLDFKDVYFVQELKFNLFSISQMRDKKNSVLFTETECHVLSPDFKLLDENQNKVLVTKPHNKTPYELLIGRLPNLNFMRHFGCLVTILNTLDHLGKFKGKANEGFSVGYSVNSKAFTVFNSRTRKVEENLHIRCLENKSNVVRRGSKWLFDVDSLTKSMNYETVTTGNQTNDDACIEINVNAGQAGQEKASDHEYILLPFMPSYSPLSSSTQSLDDKDVDKALGKGDERKEVGTEANINNLELSIVVSPIPTTRVYKDHLKEQIIGDLNLVTQTRRMLNFSEENAMIFLMARGPLEPNRYLEKKDEREIVVRNKARIVAQGYTQEEGIDYDEVFAHVARIEALRLSLDYALFIGFIVYQIDVKSAFLYSTIEEEVYVCQPPRFEDPYFSNMVYKVEKALYCFHQAPRACYAGASLDRKSTTGGCQFLGKRLIPWQCKKQTIVANFTTEAEQPFEPQPPSSTAPPEQVLAAVSQPQKTHTHKRTKRGQDTKIPHSSGPPQKVSDEDVYTGEDDRVVKAATTAASLEAEQESGGPKCHVTTLGDTDTQTRFETASKQSHDLPLSEVNTSRSREDSMKHQDDLTNFIPPTPYDSPLSGGHTPESNEVSTAGNVVNAASVIPDVSVASPSTSTAREFFKDEMTTITNTLMAIRSTRPRTTSVVIHNVEEEPRRATPLPTVQSQDKEEQPQFEKEQRIAREKAAEQEAKDATLIEQMEDKERGSLLHKELNKLETSHQLELNSETRCEQQAKSSKKISRADHDQESVKKQKLKEDDDEKKELKACLDLVLVDDIAINVESLATKYPIVDWKTHTLTETLQQEDREQFTIDEQVIMLVDLIAERKRFFVAQITEHIRNEPPTKAQLRNKMVTYLEHMGNYMKESKKSSKKRSRADPDQESIKKQKLEEDDAEKEELRACLDLVPVDDIAINVESLATKYLIDYNLISWRLFDSYGVHVLLMDTGIAIHMPVERKYPLIQEMLSRLLNKRIEIDHESEEVFGYILLVIKMLIMKKLDD</sequence>
<comment type="caution">
    <text evidence="5">The sequence shown here is derived from an EMBL/GenBank/DDBJ whole genome shotgun (WGS) entry which is preliminary data.</text>
</comment>
<feature type="compositionally biased region" description="Basic and acidic residues" evidence="1">
    <location>
        <begin position="1077"/>
        <end position="1090"/>
    </location>
</feature>
<evidence type="ECO:0000313" key="5">
    <source>
        <dbReference type="EMBL" id="GEU39758.1"/>
    </source>
</evidence>
<dbReference type="InterPro" id="IPR054722">
    <property type="entry name" value="PolX-like_BBD"/>
</dbReference>
<feature type="domain" description="Retrovirus-related Pol polyprotein from transposon TNT 1-94-like beta-barrel" evidence="3">
    <location>
        <begin position="299"/>
        <end position="372"/>
    </location>
</feature>
<feature type="domain" description="Retroviral polymerase SH3-like" evidence="4">
    <location>
        <begin position="429"/>
        <end position="485"/>
    </location>
</feature>
<protein>
    <submittedName>
        <fullName evidence="5">Uncharacterized protein</fullName>
    </submittedName>
</protein>
<feature type="region of interest" description="Disordered" evidence="1">
    <location>
        <begin position="1011"/>
        <end position="1057"/>
    </location>
</feature>
<feature type="region of interest" description="Disordered" evidence="1">
    <location>
        <begin position="896"/>
        <end position="949"/>
    </location>
</feature>
<evidence type="ECO:0000259" key="2">
    <source>
        <dbReference type="Pfam" id="PF07727"/>
    </source>
</evidence>
<dbReference type="InterPro" id="IPR057670">
    <property type="entry name" value="SH3_retrovirus"/>
</dbReference>